<protein>
    <submittedName>
        <fullName evidence="2">Uncharacterized protein</fullName>
    </submittedName>
</protein>
<dbReference type="GeneID" id="40088288"/>
<keyword evidence="1" id="KW-0812">Transmembrane</keyword>
<dbReference type="KEGG" id="vg:40088288"/>
<keyword evidence="1" id="KW-0472">Membrane</keyword>
<evidence type="ECO:0000313" key="2">
    <source>
        <dbReference type="EMBL" id="AUZ95057.1"/>
    </source>
</evidence>
<sequence>MSPIPESKKEDSWLGIYWRPAAAIVYLAICIFDFILLPLYYTSSAPTLSDIVMSIKDLPADSQIVVLNLSLAAWEPLTLKGSGMFHLAFGAILGATAWRGLSRDRFEAYNKYEEYDTPEGDIDSRRR</sequence>
<evidence type="ECO:0000256" key="1">
    <source>
        <dbReference type="SAM" id="Phobius"/>
    </source>
</evidence>
<dbReference type="RefSeq" id="YP_009611950.1">
    <property type="nucleotide sequence ID" value="NC_042013.1"/>
</dbReference>
<keyword evidence="1" id="KW-1133">Transmembrane helix</keyword>
<feature type="transmembrane region" description="Helical" evidence="1">
    <location>
        <begin position="83"/>
        <end position="101"/>
    </location>
</feature>
<reference evidence="2 3" key="1">
    <citation type="submission" date="2017-06" db="EMBL/GenBank/DDBJ databases">
        <authorList>
            <person name="Kim H.J."/>
            <person name="Triplett B.A."/>
        </authorList>
    </citation>
    <scope>NUCLEOTIDE SEQUENCE [LARGE SCALE GENOMIC DNA]</scope>
</reference>
<accession>A0A2L0UZV0</accession>
<proteinExistence type="predicted"/>
<evidence type="ECO:0000313" key="3">
    <source>
        <dbReference type="Proteomes" id="UP000223025"/>
    </source>
</evidence>
<name>A0A2L0UZV0_9CAUD</name>
<dbReference type="EMBL" id="MF403008">
    <property type="protein sequence ID" value="AUZ95057.1"/>
    <property type="molecule type" value="Genomic_DNA"/>
</dbReference>
<keyword evidence="3" id="KW-1185">Reference proteome</keyword>
<feature type="transmembrane region" description="Helical" evidence="1">
    <location>
        <begin position="21"/>
        <end position="41"/>
    </location>
</feature>
<organism evidence="2 3">
    <name type="scientific">Agrobacterium phage Atu_ph07</name>
    <dbReference type="NCBI Taxonomy" id="2024264"/>
    <lineage>
        <taxon>Viruses</taxon>
        <taxon>Duplodnaviria</taxon>
        <taxon>Heunggongvirae</taxon>
        <taxon>Uroviricota</taxon>
        <taxon>Caudoviricetes</taxon>
        <taxon>Polybotosvirus</taxon>
        <taxon>Polybotosvirus Atuph07</taxon>
    </lineage>
</organism>
<dbReference type="Proteomes" id="UP000223025">
    <property type="component" value="Segment"/>
</dbReference>